<keyword evidence="4" id="KW-0472">Membrane</keyword>
<evidence type="ECO:0000256" key="3">
    <source>
        <dbReference type="SAM" id="MobiDB-lite"/>
    </source>
</evidence>
<feature type="domain" description="Alginate lyase" evidence="5">
    <location>
        <begin position="255"/>
        <end position="528"/>
    </location>
</feature>
<evidence type="ECO:0000313" key="7">
    <source>
        <dbReference type="Proteomes" id="UP001497453"/>
    </source>
</evidence>
<keyword evidence="4" id="KW-0812">Transmembrane</keyword>
<organism evidence="6 7">
    <name type="scientific">Somion occarium</name>
    <dbReference type="NCBI Taxonomy" id="3059160"/>
    <lineage>
        <taxon>Eukaryota</taxon>
        <taxon>Fungi</taxon>
        <taxon>Dikarya</taxon>
        <taxon>Basidiomycota</taxon>
        <taxon>Agaricomycotina</taxon>
        <taxon>Agaricomycetes</taxon>
        <taxon>Polyporales</taxon>
        <taxon>Cerrenaceae</taxon>
        <taxon>Somion</taxon>
    </lineage>
</organism>
<accession>A0ABP1CN41</accession>
<feature type="compositionally biased region" description="Polar residues" evidence="3">
    <location>
        <begin position="600"/>
        <end position="609"/>
    </location>
</feature>
<keyword evidence="7" id="KW-1185">Reference proteome</keyword>
<evidence type="ECO:0000256" key="1">
    <source>
        <dbReference type="ARBA" id="ARBA00022729"/>
    </source>
</evidence>
<dbReference type="Gene3D" id="1.50.10.100">
    <property type="entry name" value="Chondroitin AC/alginate lyase"/>
    <property type="match status" value="2"/>
</dbReference>
<feature type="region of interest" description="Disordered" evidence="3">
    <location>
        <begin position="213"/>
        <end position="273"/>
    </location>
</feature>
<dbReference type="Pfam" id="PF05426">
    <property type="entry name" value="Alginate_lyase"/>
    <property type="match status" value="1"/>
</dbReference>
<keyword evidence="1" id="KW-0732">Signal</keyword>
<feature type="compositionally biased region" description="Acidic residues" evidence="3">
    <location>
        <begin position="142"/>
        <end position="157"/>
    </location>
</feature>
<evidence type="ECO:0000256" key="4">
    <source>
        <dbReference type="SAM" id="Phobius"/>
    </source>
</evidence>
<dbReference type="InterPro" id="IPR008397">
    <property type="entry name" value="Alginate_lyase_dom"/>
</dbReference>
<name>A0ABP1CN41_9APHY</name>
<dbReference type="EMBL" id="OZ037944">
    <property type="protein sequence ID" value="CAL1696059.1"/>
    <property type="molecule type" value="Genomic_DNA"/>
</dbReference>
<dbReference type="InterPro" id="IPR008929">
    <property type="entry name" value="Chondroitin_lyas"/>
</dbReference>
<dbReference type="SUPFAM" id="SSF48230">
    <property type="entry name" value="Chondroitin AC/alginate lyase"/>
    <property type="match status" value="1"/>
</dbReference>
<feature type="region of interest" description="Disordered" evidence="3">
    <location>
        <begin position="134"/>
        <end position="163"/>
    </location>
</feature>
<feature type="compositionally biased region" description="Polar residues" evidence="3">
    <location>
        <begin position="230"/>
        <end position="241"/>
    </location>
</feature>
<gene>
    <name evidence="6" type="ORF">GFSPODELE1_LOCUS1018</name>
</gene>
<evidence type="ECO:0000259" key="5">
    <source>
        <dbReference type="Pfam" id="PF05426"/>
    </source>
</evidence>
<keyword evidence="4" id="KW-1133">Transmembrane helix</keyword>
<dbReference type="Proteomes" id="UP001497453">
    <property type="component" value="Chromosome 1"/>
</dbReference>
<sequence>MPALLLLLPATDPASLSSKEHLDLLFVIIFIMPFTALPVFAFLAAATAGFAAEPNDWINVNYILQQAGGGSSFTSFSQKTIISKAGSTAKDGPWTIMSKTGVKPPSGDVHDYLSWAPYHWPDCNWCTKGTKQIANPNATSGEPDDGAGDVPEEDAPDDSAHEESLDFGEIFPDYFVNTQQNVARTDHRMRRVKRATSICYDLRDVDLPLPIVDDPPPPEPALTPPFAVPTSQPTQGTTRTNKPVAGTPSPAQAAAKGKEKDTKAACTPSPTKSLAPSATWTTCPYVVRDGKVNPDVRTLPGSSAAQDMPESVLFNALTYAFSKSGTTSQNVGKFVDAFFLTSSTAMHPNLNFGQLVRGPGKDHQIGTFTGPLDMRGLVKVVNAIQLMKALKGPDWTSARDQALMSWMKTYIGWLQNSDLGKEVAGKANNHLSFYVSQLSAAQVFVGDSKGATNTIQNYFMKQFKDQIAQSGEQPFEAVRTRPYHYRAFNLEAMITNAKIADQLGVNVWTTKSKYGATIQTALDYAMAQDPDGEDVTDILPHVAAVAAAYGDPKGKYNAFLKKQNSNYKSESYWFYDQTAALPNSPAAGKQKRAIDGNEDVPTSSANDTSKAAGDTVASETKIIPFECPDVFSDAKKVEIEDGLFVTCDELAPYYKLPALSDI</sequence>
<feature type="compositionally biased region" description="Pro residues" evidence="3">
    <location>
        <begin position="213"/>
        <end position="227"/>
    </location>
</feature>
<feature type="transmembrane region" description="Helical" evidence="4">
    <location>
        <begin position="26"/>
        <end position="52"/>
    </location>
</feature>
<evidence type="ECO:0000256" key="2">
    <source>
        <dbReference type="ARBA" id="ARBA00023239"/>
    </source>
</evidence>
<evidence type="ECO:0000313" key="6">
    <source>
        <dbReference type="EMBL" id="CAL1696059.1"/>
    </source>
</evidence>
<reference evidence="7" key="1">
    <citation type="submission" date="2024-04" db="EMBL/GenBank/DDBJ databases">
        <authorList>
            <person name="Shaw F."/>
            <person name="Minotto A."/>
        </authorList>
    </citation>
    <scope>NUCLEOTIDE SEQUENCE [LARGE SCALE GENOMIC DNA]</scope>
</reference>
<proteinExistence type="predicted"/>
<keyword evidence="2" id="KW-0456">Lyase</keyword>
<protein>
    <recommendedName>
        <fullName evidence="5">Alginate lyase domain-containing protein</fullName>
    </recommendedName>
</protein>
<feature type="region of interest" description="Disordered" evidence="3">
    <location>
        <begin position="584"/>
        <end position="613"/>
    </location>
</feature>